<keyword evidence="5" id="KW-1185">Reference proteome</keyword>
<dbReference type="PANTHER" id="PTHR15672:SF8">
    <property type="entry name" value="PROTEIN ENCORE"/>
    <property type="match status" value="1"/>
</dbReference>
<evidence type="ECO:0000313" key="4">
    <source>
        <dbReference type="EMBL" id="OLY78348.1"/>
    </source>
</evidence>
<dbReference type="InterPro" id="IPR001374">
    <property type="entry name" value="R3H_dom"/>
</dbReference>
<evidence type="ECO:0000313" key="5">
    <source>
        <dbReference type="Proteomes" id="UP000187455"/>
    </source>
</evidence>
<name>A0A1R0GN93_9FUNG</name>
<feature type="compositionally biased region" description="Low complexity" evidence="2">
    <location>
        <begin position="453"/>
        <end position="463"/>
    </location>
</feature>
<dbReference type="SMART" id="SM00393">
    <property type="entry name" value="R3H"/>
    <property type="match status" value="1"/>
</dbReference>
<feature type="region of interest" description="Disordered" evidence="2">
    <location>
        <begin position="420"/>
        <end position="463"/>
    </location>
</feature>
<proteinExistence type="predicted"/>
<dbReference type="CDD" id="cd02642">
    <property type="entry name" value="R3H_encore_like"/>
    <property type="match status" value="1"/>
</dbReference>
<dbReference type="InterPro" id="IPR051937">
    <property type="entry name" value="R3H_domain_containing"/>
</dbReference>
<feature type="compositionally biased region" description="Polar residues" evidence="2">
    <location>
        <begin position="438"/>
        <end position="452"/>
    </location>
</feature>
<feature type="region of interest" description="Disordered" evidence="2">
    <location>
        <begin position="191"/>
        <end position="245"/>
    </location>
</feature>
<evidence type="ECO:0000256" key="2">
    <source>
        <dbReference type="SAM" id="MobiDB-lite"/>
    </source>
</evidence>
<dbReference type="Gene3D" id="3.30.1370.50">
    <property type="entry name" value="R3H-like domain"/>
    <property type="match status" value="1"/>
</dbReference>
<comment type="caution">
    <text evidence="4">The sequence shown here is derived from an EMBL/GenBank/DDBJ whole genome shotgun (WGS) entry which is preliminary data.</text>
</comment>
<feature type="compositionally biased region" description="Low complexity" evidence="2">
    <location>
        <begin position="7"/>
        <end position="18"/>
    </location>
</feature>
<accession>A0A1R0GN93</accession>
<feature type="region of interest" description="Disordered" evidence="2">
    <location>
        <begin position="380"/>
        <end position="400"/>
    </location>
</feature>
<feature type="region of interest" description="Disordered" evidence="2">
    <location>
        <begin position="485"/>
        <end position="518"/>
    </location>
</feature>
<keyword evidence="1" id="KW-0597">Phosphoprotein</keyword>
<dbReference type="SUPFAM" id="SSF82708">
    <property type="entry name" value="R3H domain"/>
    <property type="match status" value="1"/>
</dbReference>
<gene>
    <name evidence="4" type="ORF">AYI68_g7602</name>
</gene>
<dbReference type="Pfam" id="PF01424">
    <property type="entry name" value="R3H"/>
    <property type="match status" value="1"/>
</dbReference>
<evidence type="ECO:0000259" key="3">
    <source>
        <dbReference type="SMART" id="SM00393"/>
    </source>
</evidence>
<feature type="compositionally biased region" description="Polar residues" evidence="2">
    <location>
        <begin position="227"/>
        <end position="236"/>
    </location>
</feature>
<feature type="domain" description="R3H" evidence="3">
    <location>
        <begin position="77"/>
        <end position="152"/>
    </location>
</feature>
<feature type="compositionally biased region" description="Polar residues" evidence="2">
    <location>
        <begin position="19"/>
        <end position="30"/>
    </location>
</feature>
<reference evidence="4 5" key="1">
    <citation type="journal article" date="2016" name="Mol. Biol. Evol.">
        <title>Genome-Wide Survey of Gut Fungi (Harpellales) Reveals the First Horizontally Transferred Ubiquitin Gene from a Mosquito Host.</title>
        <authorList>
            <person name="Wang Y."/>
            <person name="White M.M."/>
            <person name="Kvist S."/>
            <person name="Moncalvo J.M."/>
        </authorList>
    </citation>
    <scope>NUCLEOTIDE SEQUENCE [LARGE SCALE GENOMIC DNA]</scope>
    <source>
        <strain evidence="4 5">ALG-7-W6</strain>
    </source>
</reference>
<sequence length="525" mass="58987">MAHPISNLNLPNGNTPTPSQQKLNSHCPIQNSNQTLSSSSNPSVNIDEIIHNIEQKFKLNSPSPSPSPNIPQNQESNDLVDPMLSTYLGNPKDRLFILEIENKFIDFINSQEHQIALPPYSAYKRKAIHITADYYRLRHVTCQIKDVIVIYKLPESRVPDLKLKDYKIDTAVEKNSNSKIIVQKIMKRSTNSATKLQTPSSQKTTSPKSTSTSLNANARVFTPKNIPHTSHTSTPSIAKPIPKNITENDDDTIKIIKEKEKAYFAARKKIFDSYQTSNASSDSTIGNSLPTNNQSITNSYSSTPLYLPDDVDFNRNNFVYDSDPSFSSSYNNPSRINGQYSPSLKPKTPFYPLKKSLGPVHHNLDSDMFPMYNNKSYSQHSASTTFNFPNKQHSSSNHQIGGTFSSSIYSNINPSLPKSQLSYPYTTNSETNHHHNSSIDTSVHSGRSTPIRSSSQLFNPSNSSQNLQYLLNHQKFDDQQIQNYNTSSQSSSHSNPSLNRKDTAMMNGNLQKSSRDESDYLVYFK</sequence>
<dbReference type="STRING" id="133383.A0A1R0GN93"/>
<feature type="compositionally biased region" description="Low complexity" evidence="2">
    <location>
        <begin position="485"/>
        <end position="498"/>
    </location>
</feature>
<feature type="region of interest" description="Disordered" evidence="2">
    <location>
        <begin position="1"/>
        <end position="43"/>
    </location>
</feature>
<dbReference type="PANTHER" id="PTHR15672">
    <property type="entry name" value="CAMP-REGULATED PHOSPHOPROTEIN 21 RELATED R3H DOMAIN CONTAINING PROTEIN"/>
    <property type="match status" value="1"/>
</dbReference>
<feature type="compositionally biased region" description="Polar residues" evidence="2">
    <location>
        <begin position="420"/>
        <end position="430"/>
    </location>
</feature>
<dbReference type="EMBL" id="LSSL01006671">
    <property type="protein sequence ID" value="OLY78348.1"/>
    <property type="molecule type" value="Genomic_DNA"/>
</dbReference>
<evidence type="ECO:0000256" key="1">
    <source>
        <dbReference type="ARBA" id="ARBA00022553"/>
    </source>
</evidence>
<dbReference type="GO" id="GO:0003676">
    <property type="term" value="F:nucleic acid binding"/>
    <property type="evidence" value="ECO:0007669"/>
    <property type="project" value="InterPro"/>
</dbReference>
<dbReference type="OrthoDB" id="278430at2759"/>
<feature type="compositionally biased region" description="Low complexity" evidence="2">
    <location>
        <begin position="194"/>
        <end position="214"/>
    </location>
</feature>
<dbReference type="InterPro" id="IPR036867">
    <property type="entry name" value="R3H_dom_sf"/>
</dbReference>
<protein>
    <submittedName>
        <fullName evidence="4">R3H domain-containing protein 1</fullName>
    </submittedName>
</protein>
<dbReference type="AlphaFoldDB" id="A0A1R0GN93"/>
<feature type="compositionally biased region" description="Low complexity" evidence="2">
    <location>
        <begin position="31"/>
        <end position="43"/>
    </location>
</feature>
<organism evidence="4 5">
    <name type="scientific">Smittium mucronatum</name>
    <dbReference type="NCBI Taxonomy" id="133383"/>
    <lineage>
        <taxon>Eukaryota</taxon>
        <taxon>Fungi</taxon>
        <taxon>Fungi incertae sedis</taxon>
        <taxon>Zoopagomycota</taxon>
        <taxon>Kickxellomycotina</taxon>
        <taxon>Harpellomycetes</taxon>
        <taxon>Harpellales</taxon>
        <taxon>Legeriomycetaceae</taxon>
        <taxon>Smittium</taxon>
    </lineage>
</organism>
<dbReference type="Proteomes" id="UP000187455">
    <property type="component" value="Unassembled WGS sequence"/>
</dbReference>